<gene>
    <name evidence="3" type="ORF">DN069_32575</name>
</gene>
<keyword evidence="2" id="KW-0812">Transmembrane</keyword>
<feature type="transmembrane region" description="Helical" evidence="2">
    <location>
        <begin position="33"/>
        <end position="53"/>
    </location>
</feature>
<name>A0A2X0I976_9ACTN</name>
<evidence type="ECO:0000256" key="2">
    <source>
        <dbReference type="SAM" id="Phobius"/>
    </source>
</evidence>
<dbReference type="AlphaFoldDB" id="A0A2X0I976"/>
<keyword evidence="2" id="KW-1133">Transmembrane helix</keyword>
<protein>
    <recommendedName>
        <fullName evidence="5">DUF3099 domain-containing protein</fullName>
    </recommendedName>
</protein>
<organism evidence="3 4">
    <name type="scientific">Streptacidiphilus pinicola</name>
    <dbReference type="NCBI Taxonomy" id="2219663"/>
    <lineage>
        <taxon>Bacteria</taxon>
        <taxon>Bacillati</taxon>
        <taxon>Actinomycetota</taxon>
        <taxon>Actinomycetes</taxon>
        <taxon>Kitasatosporales</taxon>
        <taxon>Streptomycetaceae</taxon>
        <taxon>Streptacidiphilus</taxon>
    </lineage>
</organism>
<keyword evidence="2" id="KW-0472">Membrane</keyword>
<evidence type="ECO:0000313" key="4">
    <source>
        <dbReference type="Proteomes" id="UP000248889"/>
    </source>
</evidence>
<reference evidence="3 4" key="1">
    <citation type="submission" date="2018-06" db="EMBL/GenBank/DDBJ databases">
        <title>Streptacidiphilus pinicola sp. nov., isolated from pine grove soil.</title>
        <authorList>
            <person name="Roh S.G."/>
            <person name="Park S."/>
            <person name="Kim M.-K."/>
            <person name="Yun B.-R."/>
            <person name="Park J."/>
            <person name="Kim M.J."/>
            <person name="Kim Y.S."/>
            <person name="Kim S.B."/>
        </authorList>
    </citation>
    <scope>NUCLEOTIDE SEQUENCE [LARGE SCALE GENOMIC DNA]</scope>
    <source>
        <strain evidence="3 4">MMS16-CNU450</strain>
    </source>
</reference>
<sequence length="95" mass="10029">MRIRRQEGTVAARPVSGILQEQRTPKTPDPKELSMRYALIAVVVAATCALEWVTSPSVLAALAVVAPTLMLAPVAVLAARPLGDEDSAPGNRRVA</sequence>
<feature type="region of interest" description="Disordered" evidence="1">
    <location>
        <begin position="1"/>
        <end position="30"/>
    </location>
</feature>
<accession>A0A2X0I976</accession>
<comment type="caution">
    <text evidence="3">The sequence shown here is derived from an EMBL/GenBank/DDBJ whole genome shotgun (WGS) entry which is preliminary data.</text>
</comment>
<dbReference type="EMBL" id="QKYN01000157">
    <property type="protein sequence ID" value="RAG81474.1"/>
    <property type="molecule type" value="Genomic_DNA"/>
</dbReference>
<evidence type="ECO:0000313" key="3">
    <source>
        <dbReference type="EMBL" id="RAG81474.1"/>
    </source>
</evidence>
<evidence type="ECO:0000256" key="1">
    <source>
        <dbReference type="SAM" id="MobiDB-lite"/>
    </source>
</evidence>
<feature type="transmembrane region" description="Helical" evidence="2">
    <location>
        <begin position="59"/>
        <end position="79"/>
    </location>
</feature>
<evidence type="ECO:0008006" key="5">
    <source>
        <dbReference type="Google" id="ProtNLM"/>
    </source>
</evidence>
<proteinExistence type="predicted"/>
<keyword evidence="4" id="KW-1185">Reference proteome</keyword>
<dbReference type="Proteomes" id="UP000248889">
    <property type="component" value="Unassembled WGS sequence"/>
</dbReference>